<dbReference type="PATRIC" id="fig|693.5.peg.1834"/>
<proteinExistence type="predicted"/>
<dbReference type="Proteomes" id="UP000037515">
    <property type="component" value="Unassembled WGS sequence"/>
</dbReference>
<dbReference type="EMBL" id="LHPJ01000007">
    <property type="protein sequence ID" value="KOO03798.1"/>
    <property type="molecule type" value="Genomic_DNA"/>
</dbReference>
<evidence type="ECO:0000313" key="1">
    <source>
        <dbReference type="EMBL" id="KOO03798.1"/>
    </source>
</evidence>
<dbReference type="AlphaFoldDB" id="A0A0M0HQ95"/>
<protein>
    <submittedName>
        <fullName evidence="1">Uncharacterized protein</fullName>
    </submittedName>
</protein>
<sequence>MIGMPLADSERKAIVRELNLLGWDVAINSEYWLVFTHDGLQNWHDAGTFIPHSLVEELQDNPEPEPLPLAGQLNLTPNEVAKFFGYSEDDIRDELVENAYHSAPENVIEEFDETEDESILGIQEGDQLPVYTFTFWQYIDYYLAKKALNRKAPLIL</sequence>
<keyword evidence="2" id="KW-1185">Reference proteome</keyword>
<accession>A0A0M0HQ95</accession>
<reference evidence="2" key="1">
    <citation type="submission" date="2015-08" db="EMBL/GenBank/DDBJ databases">
        <title>Vibrio galatheae sp. nov., a novel member of the Vibrionaceae family isolated from the Solomon Islands.</title>
        <authorList>
            <person name="Giubergia S."/>
            <person name="Machado H."/>
            <person name="Mateiu R.V."/>
            <person name="Gram L."/>
        </authorList>
    </citation>
    <scope>NUCLEOTIDE SEQUENCE [LARGE SCALE GENOMIC DNA]</scope>
    <source>
        <strain evidence="2">DSM 19584</strain>
    </source>
</reference>
<comment type="caution">
    <text evidence="1">The sequence shown here is derived from an EMBL/GenBank/DDBJ whole genome shotgun (WGS) entry which is preliminary data.</text>
</comment>
<organism evidence="1 2">
    <name type="scientific">Vibrio nereis</name>
    <dbReference type="NCBI Taxonomy" id="693"/>
    <lineage>
        <taxon>Bacteria</taxon>
        <taxon>Pseudomonadati</taxon>
        <taxon>Pseudomonadota</taxon>
        <taxon>Gammaproteobacteria</taxon>
        <taxon>Vibrionales</taxon>
        <taxon>Vibrionaceae</taxon>
        <taxon>Vibrio</taxon>
    </lineage>
</organism>
<evidence type="ECO:0000313" key="2">
    <source>
        <dbReference type="Proteomes" id="UP000037515"/>
    </source>
</evidence>
<gene>
    <name evidence="1" type="ORF">AKJ17_08970</name>
</gene>
<name>A0A0M0HQ95_VIBNE</name>